<evidence type="ECO:0000313" key="1">
    <source>
        <dbReference type="EMBL" id="JAC79293.1"/>
    </source>
</evidence>
<dbReference type="EMBL" id="GBEZ01006078">
    <property type="protein sequence ID" value="JAC79293.1"/>
    <property type="molecule type" value="Transcribed_RNA"/>
</dbReference>
<dbReference type="AlphaFoldDB" id="A0A061S4W9"/>
<sequence length="71" mass="7882">RPSAHTSRRGALHTTQTAPESFFKRGVRQATALLWQMSRYSEGVVVLGIRQGSRGWLRSPGQTGGHSEDFQ</sequence>
<reference evidence="1" key="1">
    <citation type="submission" date="2014-05" db="EMBL/GenBank/DDBJ databases">
        <title>The transcriptome of the halophilic microalga Tetraselmis sp. GSL018 isolated from the Great Salt Lake, Utah.</title>
        <authorList>
            <person name="Jinkerson R.E."/>
            <person name="D'Adamo S."/>
            <person name="Posewitz M.C."/>
        </authorList>
    </citation>
    <scope>NUCLEOTIDE SEQUENCE</scope>
    <source>
        <strain evidence="1">GSL018</strain>
    </source>
</reference>
<proteinExistence type="predicted"/>
<accession>A0A061S4W9</accession>
<protein>
    <submittedName>
        <fullName evidence="1">Uncharacterized protein</fullName>
    </submittedName>
</protein>
<organism evidence="1">
    <name type="scientific">Tetraselmis sp. GSL018</name>
    <dbReference type="NCBI Taxonomy" id="582737"/>
    <lineage>
        <taxon>Eukaryota</taxon>
        <taxon>Viridiplantae</taxon>
        <taxon>Chlorophyta</taxon>
        <taxon>core chlorophytes</taxon>
        <taxon>Chlorodendrophyceae</taxon>
        <taxon>Chlorodendrales</taxon>
        <taxon>Chlorodendraceae</taxon>
        <taxon>Tetraselmis</taxon>
    </lineage>
</organism>
<feature type="non-terminal residue" evidence="1">
    <location>
        <position position="1"/>
    </location>
</feature>
<name>A0A061S4W9_9CHLO</name>
<gene>
    <name evidence="1" type="ORF">TSPGSL018_13065</name>
</gene>